<keyword evidence="1" id="KW-0812">Transmembrane</keyword>
<keyword evidence="3" id="KW-1185">Reference proteome</keyword>
<feature type="transmembrane region" description="Helical" evidence="1">
    <location>
        <begin position="45"/>
        <end position="67"/>
    </location>
</feature>
<dbReference type="OrthoDB" id="6425816at2759"/>
<feature type="transmembrane region" description="Helical" evidence="1">
    <location>
        <begin position="112"/>
        <end position="138"/>
    </location>
</feature>
<dbReference type="Proteomes" id="UP000886998">
    <property type="component" value="Unassembled WGS sequence"/>
</dbReference>
<organism evidence="2 3">
    <name type="scientific">Trichonephila inaurata madagascariensis</name>
    <dbReference type="NCBI Taxonomy" id="2747483"/>
    <lineage>
        <taxon>Eukaryota</taxon>
        <taxon>Metazoa</taxon>
        <taxon>Ecdysozoa</taxon>
        <taxon>Arthropoda</taxon>
        <taxon>Chelicerata</taxon>
        <taxon>Arachnida</taxon>
        <taxon>Araneae</taxon>
        <taxon>Araneomorphae</taxon>
        <taxon>Entelegynae</taxon>
        <taxon>Araneoidea</taxon>
        <taxon>Nephilidae</taxon>
        <taxon>Trichonephila</taxon>
        <taxon>Trichonephila inaurata</taxon>
    </lineage>
</organism>
<evidence type="ECO:0000256" key="1">
    <source>
        <dbReference type="SAM" id="Phobius"/>
    </source>
</evidence>
<keyword evidence="1" id="KW-0472">Membrane</keyword>
<name>A0A8X7CIE4_9ARAC</name>
<feature type="transmembrane region" description="Helical" evidence="1">
    <location>
        <begin position="222"/>
        <end position="243"/>
    </location>
</feature>
<dbReference type="EMBL" id="BMAV01016957">
    <property type="protein sequence ID" value="GFY68241.1"/>
    <property type="molecule type" value="Genomic_DNA"/>
</dbReference>
<accession>A0A8X7CIE4</accession>
<protein>
    <submittedName>
        <fullName evidence="2">Uncharacterized protein</fullName>
    </submittedName>
</protein>
<feature type="transmembrane region" description="Helical" evidence="1">
    <location>
        <begin position="144"/>
        <end position="165"/>
    </location>
</feature>
<gene>
    <name evidence="2" type="primary">AVEN_142535_1</name>
    <name evidence="2" type="ORF">TNIN_466181</name>
</gene>
<keyword evidence="1" id="KW-1133">Transmembrane helix</keyword>
<proteinExistence type="predicted"/>
<dbReference type="AlphaFoldDB" id="A0A8X7CIE4"/>
<evidence type="ECO:0000313" key="3">
    <source>
        <dbReference type="Proteomes" id="UP000886998"/>
    </source>
</evidence>
<comment type="caution">
    <text evidence="2">The sequence shown here is derived from an EMBL/GenBank/DDBJ whole genome shotgun (WGS) entry which is preliminary data.</text>
</comment>
<sequence>MSFISVAFIFLYFKTNLRILGQLDIRNSIYVDEKFRVYCSIALDIWYAMNIYVEFSIAMPMIGYYYFVCIYMKLLLHEFVSKTKVLIDKADYYTIFQVYRDISKLITSLDDFLAYSAFVNVLCTVTGLFSSCYSLMFFSKNDSLSITFLLGTIIIYFSMFFMIMLPASNTNEAIRVAQGTIASVPGWFPLQYKKLKIYVQTKFKHQELGLSLWKIYTIDKPLLISTLGALVSYGILLGTLGSIRNSKHS</sequence>
<reference evidence="2" key="1">
    <citation type="submission" date="2020-08" db="EMBL/GenBank/DDBJ databases">
        <title>Multicomponent nature underlies the extraordinary mechanical properties of spider dragline silk.</title>
        <authorList>
            <person name="Kono N."/>
            <person name="Nakamura H."/>
            <person name="Mori M."/>
            <person name="Yoshida Y."/>
            <person name="Ohtoshi R."/>
            <person name="Malay A.D."/>
            <person name="Moran D.A.P."/>
            <person name="Tomita M."/>
            <person name="Numata K."/>
            <person name="Arakawa K."/>
        </authorList>
    </citation>
    <scope>NUCLEOTIDE SEQUENCE</scope>
</reference>
<evidence type="ECO:0000313" key="2">
    <source>
        <dbReference type="EMBL" id="GFY68241.1"/>
    </source>
</evidence>